<reference evidence="8" key="2">
    <citation type="submission" date="2011-06" db="EMBL/GenBank/DDBJ databases">
        <title>The complete genome of Flexistipes sinusarabici DSM 4947.</title>
        <authorList>
            <person name="Lucas S."/>
            <person name="Han J."/>
            <person name="Lapidus A."/>
            <person name="Bruce D."/>
            <person name="Goodwin L."/>
            <person name="Pitluck S."/>
            <person name="Peters L."/>
            <person name="Kyrpides N."/>
            <person name="Mavromatis K."/>
            <person name="Ivanova N."/>
            <person name="Mikhailova N."/>
            <person name="Chertkov O."/>
            <person name="Detter J.C."/>
            <person name="Tapia R."/>
            <person name="Han C."/>
            <person name="Land M."/>
            <person name="Hauser L."/>
            <person name="Markowitz V."/>
            <person name="Cheng J.-F."/>
            <person name="Hugenholtz P."/>
            <person name="Woyke T."/>
            <person name="Wu D."/>
            <person name="Spring S."/>
            <person name="Schroeder M."/>
            <person name="Brambilla E."/>
            <person name="Klenk H.-P."/>
            <person name="Eisen J.A."/>
        </authorList>
    </citation>
    <scope>NUCLEOTIDE SEQUENCE [LARGE SCALE GENOMIC DNA]</scope>
    <source>
        <strain evidence="8">DSM 4947 / MAS 10</strain>
    </source>
</reference>
<dbReference type="InterPro" id="IPR001123">
    <property type="entry name" value="LeuE-type"/>
</dbReference>
<evidence type="ECO:0000256" key="1">
    <source>
        <dbReference type="ARBA" id="ARBA00004651"/>
    </source>
</evidence>
<dbReference type="eggNOG" id="COG1280">
    <property type="taxonomic scope" value="Bacteria"/>
</dbReference>
<dbReference type="PANTHER" id="PTHR30086">
    <property type="entry name" value="ARGININE EXPORTER PROTEIN ARGO"/>
    <property type="match status" value="1"/>
</dbReference>
<proteinExistence type="predicted"/>
<keyword evidence="5 6" id="KW-0472">Membrane</keyword>
<accession>F8E646</accession>
<organism evidence="7 8">
    <name type="scientific">Flexistipes sinusarabici (strain ATCC 49648 / DSM 4947 / MAS 10)</name>
    <dbReference type="NCBI Taxonomy" id="717231"/>
    <lineage>
        <taxon>Bacteria</taxon>
        <taxon>Pseudomonadati</taxon>
        <taxon>Deferribacterota</taxon>
        <taxon>Deferribacteres</taxon>
        <taxon>Deferribacterales</taxon>
        <taxon>Flexistipitaceae</taxon>
        <taxon>Flexistipes</taxon>
    </lineage>
</organism>
<dbReference type="Proteomes" id="UP000006621">
    <property type="component" value="Chromosome"/>
</dbReference>
<feature type="transmembrane region" description="Helical" evidence="6">
    <location>
        <begin position="6"/>
        <end position="29"/>
    </location>
</feature>
<keyword evidence="3 6" id="KW-0812">Transmembrane</keyword>
<keyword evidence="4 6" id="KW-1133">Transmembrane helix</keyword>
<evidence type="ECO:0000256" key="2">
    <source>
        <dbReference type="ARBA" id="ARBA00022475"/>
    </source>
</evidence>
<evidence type="ECO:0000256" key="4">
    <source>
        <dbReference type="ARBA" id="ARBA00022989"/>
    </source>
</evidence>
<dbReference type="RefSeq" id="WP_013886241.1">
    <property type="nucleotide sequence ID" value="NC_015672.1"/>
</dbReference>
<comment type="subcellular location">
    <subcellularLocation>
        <location evidence="1">Cell membrane</location>
        <topology evidence="1">Multi-pass membrane protein</topology>
    </subcellularLocation>
</comment>
<feature type="transmembrane region" description="Helical" evidence="6">
    <location>
        <begin position="70"/>
        <end position="92"/>
    </location>
</feature>
<feature type="transmembrane region" description="Helical" evidence="6">
    <location>
        <begin position="41"/>
        <end position="64"/>
    </location>
</feature>
<evidence type="ECO:0000313" key="8">
    <source>
        <dbReference type="Proteomes" id="UP000006621"/>
    </source>
</evidence>
<dbReference type="PANTHER" id="PTHR30086:SF20">
    <property type="entry name" value="ARGININE EXPORTER PROTEIN ARGO-RELATED"/>
    <property type="match status" value="1"/>
</dbReference>
<dbReference type="PIRSF" id="PIRSF006324">
    <property type="entry name" value="LeuE"/>
    <property type="match status" value="1"/>
</dbReference>
<dbReference type="GO" id="GO:0005886">
    <property type="term" value="C:plasma membrane"/>
    <property type="evidence" value="ECO:0007669"/>
    <property type="project" value="UniProtKB-SubCell"/>
</dbReference>
<feature type="transmembrane region" description="Helical" evidence="6">
    <location>
        <begin position="145"/>
        <end position="175"/>
    </location>
</feature>
<sequence>MLSVETLVTFITASVLLGLAPGPDNIFVLTQSALRGKGSGLIVMFGLCTGLIVHTTAVALGVAIVFKTSAIAFTALKFIGAGYLLYLAWKVFTAPVEQIKGRSEQKNNYRKLYFRGIIMNITNPKVSIFFLAFLPQFADPTRGSITLQLILLGGLFILATILVFGSIALLGGTIGQIINQSGHIQRILNKFAGAVFVALALKLATSSR</sequence>
<dbReference type="OrthoDB" id="9807053at2"/>
<evidence type="ECO:0000256" key="3">
    <source>
        <dbReference type="ARBA" id="ARBA00022692"/>
    </source>
</evidence>
<keyword evidence="2" id="KW-1003">Cell membrane</keyword>
<feature type="transmembrane region" description="Helical" evidence="6">
    <location>
        <begin position="112"/>
        <end position="133"/>
    </location>
</feature>
<keyword evidence="8" id="KW-1185">Reference proteome</keyword>
<dbReference type="EMBL" id="CP002858">
    <property type="protein sequence ID" value="AEI14754.1"/>
    <property type="molecule type" value="Genomic_DNA"/>
</dbReference>
<name>F8E646_FLESM</name>
<evidence type="ECO:0000256" key="6">
    <source>
        <dbReference type="SAM" id="Phobius"/>
    </source>
</evidence>
<gene>
    <name evidence="7" type="ordered locus">Flexsi_1098</name>
</gene>
<dbReference type="Pfam" id="PF01810">
    <property type="entry name" value="LysE"/>
    <property type="match status" value="1"/>
</dbReference>
<protein>
    <submittedName>
        <fullName evidence="7">Lysine exporter protein (LYSE/YGGA)</fullName>
    </submittedName>
</protein>
<evidence type="ECO:0000313" key="7">
    <source>
        <dbReference type="EMBL" id="AEI14754.1"/>
    </source>
</evidence>
<evidence type="ECO:0000256" key="5">
    <source>
        <dbReference type="ARBA" id="ARBA00023136"/>
    </source>
</evidence>
<dbReference type="HOGENOM" id="CLU_079569_3_2_0"/>
<dbReference type="KEGG" id="fsi:Flexsi_1098"/>
<dbReference type="GO" id="GO:0015171">
    <property type="term" value="F:amino acid transmembrane transporter activity"/>
    <property type="evidence" value="ECO:0007669"/>
    <property type="project" value="TreeGrafter"/>
</dbReference>
<dbReference type="AlphaFoldDB" id="F8E646"/>
<reference evidence="7 8" key="1">
    <citation type="journal article" date="2011" name="Stand. Genomic Sci.">
        <title>Genome sequence of the moderately thermophilic halophile Flexistipes sinusarabici strain (MAS10).</title>
        <authorList>
            <person name="Lapidus A."/>
            <person name="Chertkov O."/>
            <person name="Nolan M."/>
            <person name="Lucas S."/>
            <person name="Hammon N."/>
            <person name="Deshpande S."/>
            <person name="Cheng J.F."/>
            <person name="Tapia R."/>
            <person name="Han C."/>
            <person name="Goodwin L."/>
            <person name="Pitluck S."/>
            <person name="Liolios K."/>
            <person name="Pagani I."/>
            <person name="Ivanova N."/>
            <person name="Huntemann M."/>
            <person name="Mavromatis K."/>
            <person name="Mikhailova N."/>
            <person name="Pati A."/>
            <person name="Chen A."/>
            <person name="Palaniappan K."/>
            <person name="Land M."/>
            <person name="Hauser L."/>
            <person name="Brambilla E.M."/>
            <person name="Rohde M."/>
            <person name="Abt B."/>
            <person name="Spring S."/>
            <person name="Goker M."/>
            <person name="Bristow J."/>
            <person name="Eisen J.A."/>
            <person name="Markowitz V."/>
            <person name="Hugenholtz P."/>
            <person name="Kyrpides N.C."/>
            <person name="Klenk H.P."/>
            <person name="Woyke T."/>
        </authorList>
    </citation>
    <scope>NUCLEOTIDE SEQUENCE [LARGE SCALE GENOMIC DNA]</scope>
    <source>
        <strain evidence="8">DSM 4947 / MAS 10</strain>
    </source>
</reference>